<evidence type="ECO:0000256" key="3">
    <source>
        <dbReference type="ARBA" id="ARBA00022833"/>
    </source>
</evidence>
<dbReference type="SMART" id="SM00575">
    <property type="entry name" value="ZnF_PMZ"/>
    <property type="match status" value="1"/>
</dbReference>
<dbReference type="SUPFAM" id="SSF57756">
    <property type="entry name" value="Retrovirus zinc finger-like domains"/>
    <property type="match status" value="1"/>
</dbReference>
<evidence type="ECO:0000256" key="4">
    <source>
        <dbReference type="PROSITE-ProRule" id="PRU00325"/>
    </source>
</evidence>
<name>A0A9Q1JF17_9CARY</name>
<sequence length="226" mass="25817">MYVVKGEKQKSGGPEEPIYYWLQDVERENMWCMVIRHNAHETMYCSCMKLESAGLPCRHMFAVMKYANMKHISSGCILRQWTVGAMDHITLNEDAFMQQEEYVIKAGHEGNKRQLYGIKDPKIVAAKGAPKGKRQRTCSKCHNTGHTQRTCPVYVGTKPCTISLECSPVDPLKNDSTNSRSAHDVLMRLQPYAYTEGELPQVEYSEEGAKLEKNHCIVDWLPKADW</sequence>
<dbReference type="PROSITE" id="PS50966">
    <property type="entry name" value="ZF_SWIM"/>
    <property type="match status" value="1"/>
</dbReference>
<dbReference type="OrthoDB" id="1430628at2759"/>
<dbReference type="Proteomes" id="UP001153076">
    <property type="component" value="Unassembled WGS sequence"/>
</dbReference>
<keyword evidence="2 4" id="KW-0863">Zinc-finger</keyword>
<evidence type="ECO:0000259" key="5">
    <source>
        <dbReference type="PROSITE" id="PS50966"/>
    </source>
</evidence>
<dbReference type="Gene3D" id="4.10.60.10">
    <property type="entry name" value="Zinc finger, CCHC-type"/>
    <property type="match status" value="1"/>
</dbReference>
<protein>
    <recommendedName>
        <fullName evidence="5">SWIM-type domain-containing protein</fullName>
    </recommendedName>
</protein>
<reference evidence="6" key="1">
    <citation type="submission" date="2022-04" db="EMBL/GenBank/DDBJ databases">
        <title>Carnegiea gigantea Genome sequencing and assembly v2.</title>
        <authorList>
            <person name="Copetti D."/>
            <person name="Sanderson M.J."/>
            <person name="Burquez A."/>
            <person name="Wojciechowski M.F."/>
        </authorList>
    </citation>
    <scope>NUCLEOTIDE SEQUENCE</scope>
    <source>
        <strain evidence="6">SGP5-SGP5p</strain>
        <tissue evidence="6">Aerial part</tissue>
    </source>
</reference>
<comment type="caution">
    <text evidence="6">The sequence shown here is derived from an EMBL/GenBank/DDBJ whole genome shotgun (WGS) entry which is preliminary data.</text>
</comment>
<evidence type="ECO:0000313" key="6">
    <source>
        <dbReference type="EMBL" id="KAJ8421232.1"/>
    </source>
</evidence>
<dbReference type="GO" id="GO:0003676">
    <property type="term" value="F:nucleic acid binding"/>
    <property type="evidence" value="ECO:0007669"/>
    <property type="project" value="InterPro"/>
</dbReference>
<keyword evidence="7" id="KW-1185">Reference proteome</keyword>
<gene>
    <name evidence="6" type="ORF">Cgig2_012088</name>
</gene>
<dbReference type="InterPro" id="IPR036875">
    <property type="entry name" value="Znf_CCHC_sf"/>
</dbReference>
<evidence type="ECO:0000313" key="7">
    <source>
        <dbReference type="Proteomes" id="UP001153076"/>
    </source>
</evidence>
<dbReference type="AlphaFoldDB" id="A0A9Q1JF17"/>
<organism evidence="6 7">
    <name type="scientific">Carnegiea gigantea</name>
    <dbReference type="NCBI Taxonomy" id="171969"/>
    <lineage>
        <taxon>Eukaryota</taxon>
        <taxon>Viridiplantae</taxon>
        <taxon>Streptophyta</taxon>
        <taxon>Embryophyta</taxon>
        <taxon>Tracheophyta</taxon>
        <taxon>Spermatophyta</taxon>
        <taxon>Magnoliopsida</taxon>
        <taxon>eudicotyledons</taxon>
        <taxon>Gunneridae</taxon>
        <taxon>Pentapetalae</taxon>
        <taxon>Caryophyllales</taxon>
        <taxon>Cactineae</taxon>
        <taxon>Cactaceae</taxon>
        <taxon>Cactoideae</taxon>
        <taxon>Echinocereeae</taxon>
        <taxon>Carnegiea</taxon>
    </lineage>
</organism>
<proteinExistence type="predicted"/>
<dbReference type="InterPro" id="IPR007527">
    <property type="entry name" value="Znf_SWIM"/>
</dbReference>
<feature type="domain" description="SWIM-type" evidence="5">
    <location>
        <begin position="30"/>
        <end position="68"/>
    </location>
</feature>
<dbReference type="GO" id="GO:0008270">
    <property type="term" value="F:zinc ion binding"/>
    <property type="evidence" value="ECO:0007669"/>
    <property type="project" value="UniProtKB-KW"/>
</dbReference>
<evidence type="ECO:0000256" key="2">
    <source>
        <dbReference type="ARBA" id="ARBA00022771"/>
    </source>
</evidence>
<keyword evidence="3" id="KW-0862">Zinc</keyword>
<keyword evidence="1" id="KW-0479">Metal-binding</keyword>
<dbReference type="EMBL" id="JAKOGI010002843">
    <property type="protein sequence ID" value="KAJ8421232.1"/>
    <property type="molecule type" value="Genomic_DNA"/>
</dbReference>
<dbReference type="InterPro" id="IPR006564">
    <property type="entry name" value="Znf_PMZ"/>
</dbReference>
<accession>A0A9Q1JF17</accession>
<evidence type="ECO:0000256" key="1">
    <source>
        <dbReference type="ARBA" id="ARBA00022723"/>
    </source>
</evidence>